<dbReference type="EMBL" id="AJWY01002136">
    <property type="protein sequence ID" value="EKC78706.1"/>
    <property type="molecule type" value="Genomic_DNA"/>
</dbReference>
<proteinExistence type="predicted"/>
<sequence>RVVALLNVSPYEVHADFDTGIYAGGYADALTGERVQLCSHVDERMPGWSFRILTRPM</sequence>
<accession>K1V4A3</accession>
<dbReference type="AlphaFoldDB" id="K1V4A3"/>
<feature type="non-terminal residue" evidence="1">
    <location>
        <position position="1"/>
    </location>
</feature>
<reference evidence="1" key="1">
    <citation type="journal article" date="2013" name="Environ. Microbiol.">
        <title>Microbiota from the distal guts of lean and obese adolescents exhibit partial functional redundancy besides clear differences in community structure.</title>
        <authorList>
            <person name="Ferrer M."/>
            <person name="Ruiz A."/>
            <person name="Lanza F."/>
            <person name="Haange S.B."/>
            <person name="Oberbach A."/>
            <person name="Till H."/>
            <person name="Bargiela R."/>
            <person name="Campoy C."/>
            <person name="Segura M.T."/>
            <person name="Richter M."/>
            <person name="von Bergen M."/>
            <person name="Seifert J."/>
            <person name="Suarez A."/>
        </authorList>
    </citation>
    <scope>NUCLEOTIDE SEQUENCE</scope>
</reference>
<organism evidence="1">
    <name type="scientific">human gut metagenome</name>
    <dbReference type="NCBI Taxonomy" id="408170"/>
    <lineage>
        <taxon>unclassified sequences</taxon>
        <taxon>metagenomes</taxon>
        <taxon>organismal metagenomes</taxon>
    </lineage>
</organism>
<gene>
    <name evidence="1" type="ORF">LEA_03205</name>
</gene>
<protein>
    <submittedName>
        <fullName evidence="1">Uncharacterized protein</fullName>
    </submittedName>
</protein>
<name>K1V4A3_9ZZZZ</name>
<evidence type="ECO:0000313" key="1">
    <source>
        <dbReference type="EMBL" id="EKC78706.1"/>
    </source>
</evidence>
<comment type="caution">
    <text evidence="1">The sequence shown here is derived from an EMBL/GenBank/DDBJ whole genome shotgun (WGS) entry which is preliminary data.</text>
</comment>